<protein>
    <submittedName>
        <fullName evidence="2">Uncharacterized protein</fullName>
    </submittedName>
</protein>
<name>A0A9P8RQU1_9PEZI</name>
<gene>
    <name evidence="2" type="ORF">BKA67DRAFT_662547</name>
</gene>
<dbReference type="OrthoDB" id="5375886at2759"/>
<dbReference type="AlphaFoldDB" id="A0A9P8RQU1"/>
<comment type="caution">
    <text evidence="2">The sequence shown here is derived from an EMBL/GenBank/DDBJ whole genome shotgun (WGS) entry which is preliminary data.</text>
</comment>
<organism evidence="2 3">
    <name type="scientific">Truncatella angustata</name>
    <dbReference type="NCBI Taxonomy" id="152316"/>
    <lineage>
        <taxon>Eukaryota</taxon>
        <taxon>Fungi</taxon>
        <taxon>Dikarya</taxon>
        <taxon>Ascomycota</taxon>
        <taxon>Pezizomycotina</taxon>
        <taxon>Sordariomycetes</taxon>
        <taxon>Xylariomycetidae</taxon>
        <taxon>Amphisphaeriales</taxon>
        <taxon>Sporocadaceae</taxon>
        <taxon>Truncatella</taxon>
    </lineage>
</organism>
<keyword evidence="3" id="KW-1185">Reference proteome</keyword>
<feature type="region of interest" description="Disordered" evidence="1">
    <location>
        <begin position="1"/>
        <end position="68"/>
    </location>
</feature>
<feature type="compositionally biased region" description="Basic and acidic residues" evidence="1">
    <location>
        <begin position="58"/>
        <end position="68"/>
    </location>
</feature>
<reference evidence="2" key="1">
    <citation type="journal article" date="2021" name="Nat. Commun.">
        <title>Genetic determinants of endophytism in the Arabidopsis root mycobiome.</title>
        <authorList>
            <person name="Mesny F."/>
            <person name="Miyauchi S."/>
            <person name="Thiergart T."/>
            <person name="Pickel B."/>
            <person name="Atanasova L."/>
            <person name="Karlsson M."/>
            <person name="Huettel B."/>
            <person name="Barry K.W."/>
            <person name="Haridas S."/>
            <person name="Chen C."/>
            <person name="Bauer D."/>
            <person name="Andreopoulos W."/>
            <person name="Pangilinan J."/>
            <person name="LaButti K."/>
            <person name="Riley R."/>
            <person name="Lipzen A."/>
            <person name="Clum A."/>
            <person name="Drula E."/>
            <person name="Henrissat B."/>
            <person name="Kohler A."/>
            <person name="Grigoriev I.V."/>
            <person name="Martin F.M."/>
            <person name="Hacquard S."/>
        </authorList>
    </citation>
    <scope>NUCLEOTIDE SEQUENCE</scope>
    <source>
        <strain evidence="2">MPI-SDFR-AT-0073</strain>
    </source>
</reference>
<dbReference type="GeneID" id="70136913"/>
<accession>A0A9P8RQU1</accession>
<dbReference type="Proteomes" id="UP000758603">
    <property type="component" value="Unassembled WGS sequence"/>
</dbReference>
<dbReference type="RefSeq" id="XP_045954299.1">
    <property type="nucleotide sequence ID" value="XM_046108022.1"/>
</dbReference>
<proteinExistence type="predicted"/>
<evidence type="ECO:0000313" key="2">
    <source>
        <dbReference type="EMBL" id="KAH6647787.1"/>
    </source>
</evidence>
<evidence type="ECO:0000256" key="1">
    <source>
        <dbReference type="SAM" id="MobiDB-lite"/>
    </source>
</evidence>
<dbReference type="EMBL" id="JAGPXC010000008">
    <property type="protein sequence ID" value="KAH6647787.1"/>
    <property type="molecule type" value="Genomic_DNA"/>
</dbReference>
<sequence>MPEGRQSPPPEAQSGKQQQDAPGSGKGVQDVNSGDKKDQQADQLKNLESNPKGAYGDALDKKFEKTQK</sequence>
<evidence type="ECO:0000313" key="3">
    <source>
        <dbReference type="Proteomes" id="UP000758603"/>
    </source>
</evidence>